<name>A0A9Q1C373_HOLLE</name>
<comment type="caution">
    <text evidence="11">The sequence shown here is derived from an EMBL/GenBank/DDBJ whole genome shotgun (WGS) entry which is preliminary data.</text>
</comment>
<evidence type="ECO:0000256" key="4">
    <source>
        <dbReference type="ARBA" id="ARBA00023040"/>
    </source>
</evidence>
<dbReference type="GO" id="GO:0004930">
    <property type="term" value="F:G protein-coupled receptor activity"/>
    <property type="evidence" value="ECO:0007669"/>
    <property type="project" value="UniProtKB-KW"/>
</dbReference>
<dbReference type="OrthoDB" id="5962705at2759"/>
<keyword evidence="2 8" id="KW-0812">Transmembrane</keyword>
<dbReference type="SUPFAM" id="SSF81321">
    <property type="entry name" value="Family A G protein-coupled receptor-like"/>
    <property type="match status" value="1"/>
</dbReference>
<keyword evidence="12" id="KW-1185">Reference proteome</keyword>
<evidence type="ECO:0000313" key="12">
    <source>
        <dbReference type="Proteomes" id="UP001152320"/>
    </source>
</evidence>
<dbReference type="PROSITE" id="PS00237">
    <property type="entry name" value="G_PROTEIN_RECEP_F1_1"/>
    <property type="match status" value="1"/>
</dbReference>
<evidence type="ECO:0000256" key="1">
    <source>
        <dbReference type="ARBA" id="ARBA00004141"/>
    </source>
</evidence>
<dbReference type="AlphaFoldDB" id="A0A9Q1C373"/>
<evidence type="ECO:0000256" key="2">
    <source>
        <dbReference type="ARBA" id="ARBA00022692"/>
    </source>
</evidence>
<dbReference type="PROSITE" id="PS50262">
    <property type="entry name" value="G_PROTEIN_RECEP_F1_2"/>
    <property type="match status" value="1"/>
</dbReference>
<keyword evidence="3 9" id="KW-1133">Transmembrane helix</keyword>
<evidence type="ECO:0000256" key="9">
    <source>
        <dbReference type="SAM" id="Phobius"/>
    </source>
</evidence>
<gene>
    <name evidence="11" type="ORF">HOLleu_18155</name>
</gene>
<dbReference type="Gene3D" id="1.20.1070.10">
    <property type="entry name" value="Rhodopsin 7-helix transmembrane proteins"/>
    <property type="match status" value="1"/>
</dbReference>
<keyword evidence="4 8" id="KW-0297">G-protein coupled receptor</keyword>
<feature type="domain" description="G-protein coupled receptors family 1 profile" evidence="10">
    <location>
        <begin position="68"/>
        <end position="349"/>
    </location>
</feature>
<sequence>MEFPSSSYLLGDYSLSYFDYVSNDECTGFGWNFLNSTDDKIHSFLNPQLRRINLLYLQPLVAVVGALANLAFIFIVCKVPYMRNRMNVILLNLSIADLIYLMVGAGEKFVTILRSPVWGDSLVLGQICQCFIIIPLLNTVVFTSLLLVSMVSLERYVAVCRPLQHLKIASLRRTVAYVISVWVFCIALSVFLIPSSMDFSTVCVRWPDTPLYTGFPVKVGFCQARSDLWSSVNESLQTIPFFVALMLNVVCTVKIVSKLYGRSGFPSAPDGHRQHRQTVRKYTSSANAATKMLLINGIAYFLLVTPFHVTKIIQFIISVSPNSSCNCLEFKEMSGLLLYLNSAVNPFIYGVTNRTYRQAYYNIFCHGKFKTREGQNACITTVWNLTHIRRPAI</sequence>
<keyword evidence="6 8" id="KW-0675">Receptor</keyword>
<dbReference type="Pfam" id="PF00001">
    <property type="entry name" value="7tm_1"/>
    <property type="match status" value="1"/>
</dbReference>
<feature type="transmembrane region" description="Helical" evidence="9">
    <location>
        <begin position="238"/>
        <end position="256"/>
    </location>
</feature>
<dbReference type="PANTHER" id="PTHR24243:SF208">
    <property type="entry name" value="PYROKININ-1 RECEPTOR"/>
    <property type="match status" value="1"/>
</dbReference>
<evidence type="ECO:0000259" key="10">
    <source>
        <dbReference type="PROSITE" id="PS50262"/>
    </source>
</evidence>
<dbReference type="InterPro" id="IPR000276">
    <property type="entry name" value="GPCR_Rhodpsn"/>
</dbReference>
<dbReference type="PANTHER" id="PTHR24243">
    <property type="entry name" value="G-PROTEIN COUPLED RECEPTOR"/>
    <property type="match status" value="1"/>
</dbReference>
<evidence type="ECO:0000256" key="3">
    <source>
        <dbReference type="ARBA" id="ARBA00022989"/>
    </source>
</evidence>
<dbReference type="EMBL" id="JAIZAY010000008">
    <property type="protein sequence ID" value="KAJ8037355.1"/>
    <property type="molecule type" value="Genomic_DNA"/>
</dbReference>
<organism evidence="11 12">
    <name type="scientific">Holothuria leucospilota</name>
    <name type="common">Black long sea cucumber</name>
    <name type="synonym">Mertensiothuria leucospilota</name>
    <dbReference type="NCBI Taxonomy" id="206669"/>
    <lineage>
        <taxon>Eukaryota</taxon>
        <taxon>Metazoa</taxon>
        <taxon>Echinodermata</taxon>
        <taxon>Eleutherozoa</taxon>
        <taxon>Echinozoa</taxon>
        <taxon>Holothuroidea</taxon>
        <taxon>Aspidochirotacea</taxon>
        <taxon>Aspidochirotida</taxon>
        <taxon>Holothuriidae</taxon>
        <taxon>Holothuria</taxon>
    </lineage>
</organism>
<comment type="subcellular location">
    <subcellularLocation>
        <location evidence="1">Membrane</location>
        <topology evidence="1">Multi-pass membrane protein</topology>
    </subcellularLocation>
</comment>
<keyword evidence="7 8" id="KW-0807">Transducer</keyword>
<dbReference type="PRINTS" id="PR00237">
    <property type="entry name" value="GPCRRHODOPSN"/>
</dbReference>
<evidence type="ECO:0000256" key="7">
    <source>
        <dbReference type="ARBA" id="ARBA00023224"/>
    </source>
</evidence>
<proteinExistence type="inferred from homology"/>
<comment type="similarity">
    <text evidence="8">Belongs to the G-protein coupled receptor 1 family.</text>
</comment>
<dbReference type="GO" id="GO:0005886">
    <property type="term" value="C:plasma membrane"/>
    <property type="evidence" value="ECO:0007669"/>
    <property type="project" value="TreeGrafter"/>
</dbReference>
<reference evidence="11" key="1">
    <citation type="submission" date="2021-10" db="EMBL/GenBank/DDBJ databases">
        <title>Tropical sea cucumber genome reveals ecological adaptation and Cuvierian tubules defense mechanism.</title>
        <authorList>
            <person name="Chen T."/>
        </authorList>
    </citation>
    <scope>NUCLEOTIDE SEQUENCE</scope>
    <source>
        <strain evidence="11">Nanhai2018</strain>
        <tissue evidence="11">Muscle</tissue>
    </source>
</reference>
<feature type="transmembrane region" description="Helical" evidence="9">
    <location>
        <begin position="88"/>
        <end position="106"/>
    </location>
</feature>
<evidence type="ECO:0000256" key="5">
    <source>
        <dbReference type="ARBA" id="ARBA00023136"/>
    </source>
</evidence>
<evidence type="ECO:0000256" key="8">
    <source>
        <dbReference type="RuleBase" id="RU000688"/>
    </source>
</evidence>
<feature type="transmembrane region" description="Helical" evidence="9">
    <location>
        <begin position="293"/>
        <end position="317"/>
    </location>
</feature>
<protein>
    <submittedName>
        <fullName evidence="11">Neuromedin-U receptor 2</fullName>
    </submittedName>
</protein>
<feature type="transmembrane region" description="Helical" evidence="9">
    <location>
        <begin position="174"/>
        <end position="193"/>
    </location>
</feature>
<evidence type="ECO:0000313" key="11">
    <source>
        <dbReference type="EMBL" id="KAJ8037355.1"/>
    </source>
</evidence>
<dbReference type="CDD" id="cd00637">
    <property type="entry name" value="7tm_classA_rhodopsin-like"/>
    <property type="match status" value="1"/>
</dbReference>
<keyword evidence="5 9" id="KW-0472">Membrane</keyword>
<evidence type="ECO:0000256" key="6">
    <source>
        <dbReference type="ARBA" id="ARBA00023170"/>
    </source>
</evidence>
<accession>A0A9Q1C373</accession>
<dbReference type="Proteomes" id="UP001152320">
    <property type="component" value="Chromosome 8"/>
</dbReference>
<feature type="transmembrane region" description="Helical" evidence="9">
    <location>
        <begin position="55"/>
        <end position="76"/>
    </location>
</feature>
<feature type="transmembrane region" description="Helical" evidence="9">
    <location>
        <begin position="126"/>
        <end position="153"/>
    </location>
</feature>
<dbReference type="InterPro" id="IPR017452">
    <property type="entry name" value="GPCR_Rhodpsn_7TM"/>
</dbReference>